<dbReference type="RefSeq" id="YP_009589458.1">
    <property type="nucleotide sequence ID" value="NC_041641.1"/>
</dbReference>
<evidence type="ECO:0000256" key="1">
    <source>
        <dbReference type="ARBA" id="ARBA00003935"/>
    </source>
</evidence>
<dbReference type="GO" id="GO:0005829">
    <property type="term" value="C:cytosol"/>
    <property type="evidence" value="ECO:0007669"/>
    <property type="project" value="TreeGrafter"/>
</dbReference>
<feature type="domain" description="S1-like" evidence="8">
    <location>
        <begin position="21"/>
        <end position="74"/>
    </location>
</feature>
<evidence type="ECO:0000259" key="8">
    <source>
        <dbReference type="PROSITE" id="PS50832"/>
    </source>
</evidence>
<dbReference type="PANTHER" id="PTHR33370">
    <property type="entry name" value="TRANSLATION INITIATION FACTOR IF-1, CHLOROPLASTIC"/>
    <property type="match status" value="1"/>
</dbReference>
<dbReference type="PANTHER" id="PTHR33370:SF1">
    <property type="entry name" value="TRANSLATION INITIATION FACTOR IF-1, CHLOROPLASTIC"/>
    <property type="match status" value="1"/>
</dbReference>
<evidence type="ECO:0000313" key="9">
    <source>
        <dbReference type="EMBL" id="QBL76041.1"/>
    </source>
</evidence>
<comment type="function">
    <text evidence="1">One of the essential components for the initiation of protein synthesis. Stabilizes the binding of IF-2 and IF-3 on the 30S subunit to which N-formylmethionyl-tRNA(fMet) subsequently binds. Helps modulate mRNA selection, yielding the 30S pre-initiation complex (PIC). Upon addition of the 50S ribosomal subunit IF-1, IF-2 and IF-3 are released leaving the mature 70S translation initiation complex.</text>
</comment>
<evidence type="ECO:0000256" key="2">
    <source>
        <dbReference type="ARBA" id="ARBA00010939"/>
    </source>
</evidence>
<keyword evidence="9" id="KW-0150">Chloroplast</keyword>
<reference evidence="9" key="2">
    <citation type="journal article" date="2019" name="J. ISSAAS">
        <title>The Unique Evolutionary Trajectory 1 and Dynamic Conformations of DR and IR/DR-coexisting Plastomes of the Early Vascular Plant Selaginellaceae (Lycophyte).</title>
        <authorList>
            <person name="Zhang H.-R."/>
            <person name="Xiang Q.-P."/>
            <person name="Zhang X.-C."/>
        </authorList>
    </citation>
    <scope>NUCLEOTIDE SEQUENCE</scope>
</reference>
<keyword evidence="9" id="KW-0934">Plastid</keyword>
<name>A0A482CLU7_9TRAC</name>
<dbReference type="PROSITE" id="PS50832">
    <property type="entry name" value="S1_IF1_TYPE"/>
    <property type="match status" value="1"/>
</dbReference>
<dbReference type="NCBIfam" id="TIGR00008">
    <property type="entry name" value="infA"/>
    <property type="match status" value="1"/>
</dbReference>
<dbReference type="SUPFAM" id="SSF50249">
    <property type="entry name" value="Nucleic acid-binding proteins"/>
    <property type="match status" value="1"/>
</dbReference>
<dbReference type="EMBL" id="MH598532">
    <property type="protein sequence ID" value="QBL76041.1"/>
    <property type="molecule type" value="Genomic_DNA"/>
</dbReference>
<evidence type="ECO:0000256" key="3">
    <source>
        <dbReference type="ARBA" id="ARBA00011599"/>
    </source>
</evidence>
<feature type="region of interest" description="Disordered" evidence="7">
    <location>
        <begin position="1"/>
        <end position="24"/>
    </location>
</feature>
<evidence type="ECO:0000256" key="7">
    <source>
        <dbReference type="SAM" id="MobiDB-lite"/>
    </source>
</evidence>
<evidence type="ECO:0000256" key="5">
    <source>
        <dbReference type="ARBA" id="ARBA00022917"/>
    </source>
</evidence>
<sequence length="82" mass="9048">MKRQNLTEMEGVVIESPSPRNATPRACLDNLRQVLSHVPGRIRRHYVRAPPGDRAKAELSPHDSTKGRTIYRLSAGSSGGDQ</sequence>
<dbReference type="Pfam" id="PF01176">
    <property type="entry name" value="eIF-1a"/>
    <property type="match status" value="1"/>
</dbReference>
<dbReference type="GO" id="GO:0003723">
    <property type="term" value="F:RNA binding"/>
    <property type="evidence" value="ECO:0007669"/>
    <property type="project" value="InterPro"/>
</dbReference>
<evidence type="ECO:0000256" key="4">
    <source>
        <dbReference type="ARBA" id="ARBA00022540"/>
    </source>
</evidence>
<keyword evidence="5 6" id="KW-0648">Protein biosynthesis</keyword>
<dbReference type="InterPro" id="IPR012340">
    <property type="entry name" value="NA-bd_OB-fold"/>
</dbReference>
<dbReference type="GO" id="GO:0003743">
    <property type="term" value="F:translation initiation factor activity"/>
    <property type="evidence" value="ECO:0007669"/>
    <property type="project" value="UniProtKB-UniRule"/>
</dbReference>
<gene>
    <name evidence="9" type="primary">infA</name>
</gene>
<dbReference type="InterPro" id="IPR004368">
    <property type="entry name" value="TIF_IF1"/>
</dbReference>
<keyword evidence="4 6" id="KW-0396">Initiation factor</keyword>
<dbReference type="Gene3D" id="2.40.50.140">
    <property type="entry name" value="Nucleic acid-binding proteins"/>
    <property type="match status" value="1"/>
</dbReference>
<reference evidence="9" key="1">
    <citation type="submission" date="2018-07" db="EMBL/GenBank/DDBJ databases">
        <authorList>
            <person name="Zhang H."/>
            <person name="Zhang X."/>
        </authorList>
    </citation>
    <scope>NUCLEOTIDE SEQUENCE</scope>
</reference>
<dbReference type="InterPro" id="IPR006196">
    <property type="entry name" value="RNA-binding_domain_S1_IF1"/>
</dbReference>
<evidence type="ECO:0000256" key="6">
    <source>
        <dbReference type="PROSITE-ProRule" id="PRU00181"/>
    </source>
</evidence>
<geneLocation type="chloroplast" evidence="9"/>
<dbReference type="AlphaFoldDB" id="A0A482CLU7"/>
<accession>A0A482CLU7</accession>
<organism evidence="9">
    <name type="scientific">Selaginella doederleinii</name>
    <dbReference type="NCBI Taxonomy" id="186426"/>
    <lineage>
        <taxon>Eukaryota</taxon>
        <taxon>Viridiplantae</taxon>
        <taxon>Streptophyta</taxon>
        <taxon>Embryophyta</taxon>
        <taxon>Tracheophyta</taxon>
        <taxon>Lycopodiopsida</taxon>
        <taxon>Selaginellales</taxon>
        <taxon>Selaginellaceae</taxon>
        <taxon>Selaginella</taxon>
    </lineage>
</organism>
<comment type="subunit">
    <text evidence="3">Component of the 30S ribosomal translation pre-initiation complex which assembles on the 30S ribosome in the order IF-2 and IF-3, IF-1 and N-formylmethionyl-tRNA(fMet); mRNA recruitment can occur at any time during PIC assembly.</text>
</comment>
<proteinExistence type="inferred from homology"/>
<protein>
    <submittedName>
        <fullName evidence="9">Translational initiation factor 1</fullName>
    </submittedName>
</protein>
<comment type="similarity">
    <text evidence="2">Belongs to the IF-1 family.</text>
</comment>
<dbReference type="GO" id="GO:0043022">
    <property type="term" value="F:ribosome binding"/>
    <property type="evidence" value="ECO:0007669"/>
    <property type="project" value="TreeGrafter"/>
</dbReference>
<dbReference type="GeneID" id="39721235"/>
<feature type="compositionally biased region" description="Basic and acidic residues" evidence="7">
    <location>
        <begin position="51"/>
        <end position="66"/>
    </location>
</feature>
<feature type="region of interest" description="Disordered" evidence="7">
    <location>
        <begin position="48"/>
        <end position="82"/>
    </location>
</feature>